<dbReference type="Proteomes" id="UP000478052">
    <property type="component" value="Unassembled WGS sequence"/>
</dbReference>
<comment type="caution">
    <text evidence="1">The sequence shown here is derived from an EMBL/GenBank/DDBJ whole genome shotgun (WGS) entry which is preliminary data.</text>
</comment>
<organism evidence="1 2">
    <name type="scientific">Aphis craccivora</name>
    <name type="common">Cowpea aphid</name>
    <dbReference type="NCBI Taxonomy" id="307492"/>
    <lineage>
        <taxon>Eukaryota</taxon>
        <taxon>Metazoa</taxon>
        <taxon>Ecdysozoa</taxon>
        <taxon>Arthropoda</taxon>
        <taxon>Hexapoda</taxon>
        <taxon>Insecta</taxon>
        <taxon>Pterygota</taxon>
        <taxon>Neoptera</taxon>
        <taxon>Paraneoptera</taxon>
        <taxon>Hemiptera</taxon>
        <taxon>Sternorrhyncha</taxon>
        <taxon>Aphidomorpha</taxon>
        <taxon>Aphidoidea</taxon>
        <taxon>Aphididae</taxon>
        <taxon>Aphidini</taxon>
        <taxon>Aphis</taxon>
        <taxon>Aphis</taxon>
    </lineage>
</organism>
<name>A0A6G0Z5K0_APHCR</name>
<evidence type="ECO:0000313" key="1">
    <source>
        <dbReference type="EMBL" id="KAF0765767.1"/>
    </source>
</evidence>
<reference evidence="1 2" key="1">
    <citation type="submission" date="2019-08" db="EMBL/GenBank/DDBJ databases">
        <title>Whole genome of Aphis craccivora.</title>
        <authorList>
            <person name="Voronova N.V."/>
            <person name="Shulinski R.S."/>
            <person name="Bandarenka Y.V."/>
            <person name="Zhorov D.G."/>
            <person name="Warner D."/>
        </authorList>
    </citation>
    <scope>NUCLEOTIDE SEQUENCE [LARGE SCALE GENOMIC DNA]</scope>
    <source>
        <strain evidence="1">180601</strain>
        <tissue evidence="1">Whole Body</tissue>
    </source>
</reference>
<protein>
    <submittedName>
        <fullName evidence="1">Brother of CDO-like</fullName>
    </submittedName>
</protein>
<dbReference type="AlphaFoldDB" id="A0A6G0Z5K0"/>
<feature type="non-terminal residue" evidence="1">
    <location>
        <position position="378"/>
    </location>
</feature>
<keyword evidence="2" id="KW-1185">Reference proteome</keyword>
<gene>
    <name evidence="1" type="ORF">FWK35_00026675</name>
</gene>
<evidence type="ECO:0000313" key="2">
    <source>
        <dbReference type="Proteomes" id="UP000478052"/>
    </source>
</evidence>
<accession>A0A6G0Z5K0</accession>
<dbReference type="EMBL" id="VUJU01001329">
    <property type="protein sequence ID" value="KAF0765767.1"/>
    <property type="molecule type" value="Genomic_DNA"/>
</dbReference>
<proteinExistence type="predicted"/>
<dbReference type="OrthoDB" id="6159398at2759"/>
<sequence length="378" mass="42999">MAKRHLSEILTQLTLSEDKPMEFTSVPHQIISEHPKVEKRIRKTSMGSSMPAASVYSGKCTPAGIYRYSYFLLLLRKENRTETEGEKTHANEINNYCPRAPDRVCAFVYSTTTLSPPPYRIDNDDKDNVIIDYVVFVCVCNSTGRKCAVQDLQIAMRARESSSSGRGSIEHRGKLFSHHIPILPSTWLETRPNIFRSEVYLIKVFDRMPTDLCIGETQSSSDKKKVFFNTEYICTSYPPEVKEEQSIVFTVEGQETEIVCIVHAEPKADDPVRKLTHGNGERSKLLLSRWDGSSWCSTVICLSWKLCKLKITPKLRSFVICRYTTFPRHVFVRSAAFRRRTTASVIIIALLAHGGGPRKSLGRPTNYCEYTPSPSKWK</sequence>